<sequence>MNKWLKRTLIAGAAAAAAGAVLLGAGMALGGSPSFYYDADGLHVKENTKEPARKDYVLESTRTGKLSELEVELKDADLEIVSGTDWSVEYSLDGGRTEPFYSLENGVLTLREGDYADRGEVQVSFGFGDGWMRQTEETARSPYVKITIPENAALSRVELQNRYGKISVAKSLRADIVGIDGNGGDIRLDGWTGEKLTVETGDGNLAAGTLKGEDVSITGEYASLSIDSLNAELAVLETEYGNLTAGVDGGTVEAYSSDGEVDLKLDGSLEDFGVSLHTEYGTIRIPQGAVEPDEEEESTDFVRLGRGQDAAAVTVETEYGDIRIREK</sequence>
<dbReference type="InterPro" id="IPR025164">
    <property type="entry name" value="Toastrack_DUF4097"/>
</dbReference>
<name>A0A9D1YMS5_9FIRM</name>
<reference evidence="2" key="1">
    <citation type="journal article" date="2021" name="PeerJ">
        <title>Extensive microbial diversity within the chicken gut microbiome revealed by metagenomics and culture.</title>
        <authorList>
            <person name="Gilroy R."/>
            <person name="Ravi A."/>
            <person name="Getino M."/>
            <person name="Pursley I."/>
            <person name="Horton D.L."/>
            <person name="Alikhan N.F."/>
            <person name="Baker D."/>
            <person name="Gharbi K."/>
            <person name="Hall N."/>
            <person name="Watson M."/>
            <person name="Adriaenssens E.M."/>
            <person name="Foster-Nyarko E."/>
            <person name="Jarju S."/>
            <person name="Secka A."/>
            <person name="Antonio M."/>
            <person name="Oren A."/>
            <person name="Chaudhuri R.R."/>
            <person name="La Ragione R."/>
            <person name="Hildebrand F."/>
            <person name="Pallen M.J."/>
        </authorList>
    </citation>
    <scope>NUCLEOTIDE SEQUENCE</scope>
    <source>
        <strain evidence="2">ChiSxjej3B15-24422</strain>
    </source>
</reference>
<dbReference type="EMBL" id="DXDD01000041">
    <property type="protein sequence ID" value="HIY59700.1"/>
    <property type="molecule type" value="Genomic_DNA"/>
</dbReference>
<reference evidence="2" key="2">
    <citation type="submission" date="2021-04" db="EMBL/GenBank/DDBJ databases">
        <authorList>
            <person name="Gilroy R."/>
        </authorList>
    </citation>
    <scope>NUCLEOTIDE SEQUENCE</scope>
    <source>
        <strain evidence="2">ChiSxjej3B15-24422</strain>
    </source>
</reference>
<dbReference type="Proteomes" id="UP000824007">
    <property type="component" value="Unassembled WGS sequence"/>
</dbReference>
<organism evidence="2 3">
    <name type="scientific">Candidatus Eisenbergiella pullistercoris</name>
    <dbReference type="NCBI Taxonomy" id="2838555"/>
    <lineage>
        <taxon>Bacteria</taxon>
        <taxon>Bacillati</taxon>
        <taxon>Bacillota</taxon>
        <taxon>Clostridia</taxon>
        <taxon>Lachnospirales</taxon>
        <taxon>Lachnospiraceae</taxon>
        <taxon>Eisenbergiella</taxon>
    </lineage>
</organism>
<protein>
    <submittedName>
        <fullName evidence="2">DUF4097 domain-containing protein</fullName>
    </submittedName>
</protein>
<gene>
    <name evidence="2" type="ORF">H9831_03310</name>
</gene>
<dbReference type="Pfam" id="PF13349">
    <property type="entry name" value="DUF4097"/>
    <property type="match status" value="1"/>
</dbReference>
<evidence type="ECO:0000313" key="2">
    <source>
        <dbReference type="EMBL" id="HIY59700.1"/>
    </source>
</evidence>
<feature type="domain" description="DUF4097" evidence="1">
    <location>
        <begin position="67"/>
        <end position="324"/>
    </location>
</feature>
<comment type="caution">
    <text evidence="2">The sequence shown here is derived from an EMBL/GenBank/DDBJ whole genome shotgun (WGS) entry which is preliminary data.</text>
</comment>
<proteinExistence type="predicted"/>
<evidence type="ECO:0000259" key="1">
    <source>
        <dbReference type="Pfam" id="PF13349"/>
    </source>
</evidence>
<evidence type="ECO:0000313" key="3">
    <source>
        <dbReference type="Proteomes" id="UP000824007"/>
    </source>
</evidence>
<accession>A0A9D1YMS5</accession>
<dbReference type="AlphaFoldDB" id="A0A9D1YMS5"/>